<evidence type="ECO:0000313" key="3">
    <source>
        <dbReference type="EMBL" id="GAA4545058.1"/>
    </source>
</evidence>
<dbReference type="PANTHER" id="PTHR48081">
    <property type="entry name" value="AB HYDROLASE SUPERFAMILY PROTEIN C4A8.06C"/>
    <property type="match status" value="1"/>
</dbReference>
<name>A0ABP8RQE0_9PSEU</name>
<reference evidence="4" key="1">
    <citation type="journal article" date="2019" name="Int. J. Syst. Evol. Microbiol.">
        <title>The Global Catalogue of Microorganisms (GCM) 10K type strain sequencing project: providing services to taxonomists for standard genome sequencing and annotation.</title>
        <authorList>
            <consortium name="The Broad Institute Genomics Platform"/>
            <consortium name="The Broad Institute Genome Sequencing Center for Infectious Disease"/>
            <person name="Wu L."/>
            <person name="Ma J."/>
        </authorList>
    </citation>
    <scope>NUCLEOTIDE SEQUENCE [LARGE SCALE GENOMIC DNA]</scope>
    <source>
        <strain evidence="4">JCM 17906</strain>
    </source>
</reference>
<gene>
    <name evidence="3" type="ORF">GCM10023175_24210</name>
</gene>
<feature type="domain" description="Alpha/beta hydrolase fold-3" evidence="2">
    <location>
        <begin position="74"/>
        <end position="282"/>
    </location>
</feature>
<dbReference type="InterPro" id="IPR013094">
    <property type="entry name" value="AB_hydrolase_3"/>
</dbReference>
<keyword evidence="4" id="KW-1185">Reference proteome</keyword>
<dbReference type="Gene3D" id="3.40.50.1820">
    <property type="entry name" value="alpha/beta hydrolase"/>
    <property type="match status" value="1"/>
</dbReference>
<evidence type="ECO:0000259" key="2">
    <source>
        <dbReference type="Pfam" id="PF07859"/>
    </source>
</evidence>
<dbReference type="Pfam" id="PF07859">
    <property type="entry name" value="Abhydrolase_3"/>
    <property type="match status" value="1"/>
</dbReference>
<dbReference type="SUPFAM" id="SSF53474">
    <property type="entry name" value="alpha/beta-Hydrolases"/>
    <property type="match status" value="1"/>
</dbReference>
<dbReference type="EMBL" id="BAABGT010000030">
    <property type="protein sequence ID" value="GAA4545058.1"/>
    <property type="molecule type" value="Genomic_DNA"/>
</dbReference>
<accession>A0ABP8RQE0</accession>
<dbReference type="PANTHER" id="PTHR48081:SF8">
    <property type="entry name" value="ALPHA_BETA HYDROLASE FOLD-3 DOMAIN-CONTAINING PROTEIN-RELATED"/>
    <property type="match status" value="1"/>
</dbReference>
<dbReference type="GO" id="GO:0016787">
    <property type="term" value="F:hydrolase activity"/>
    <property type="evidence" value="ECO:0007669"/>
    <property type="project" value="UniProtKB-KW"/>
</dbReference>
<dbReference type="Proteomes" id="UP001501598">
    <property type="component" value="Unassembled WGS sequence"/>
</dbReference>
<keyword evidence="1 3" id="KW-0378">Hydrolase</keyword>
<sequence>MYRYDDEIAPHVEGLPRRDLRELKATRAALDAAAAAAAAQVDPAGVAVEEQEIRDGPRVRVYRPDRPVDGGGVILHAHGGGFVMCSVETSHARSVELVRETGLPLVSVEYRLAPEHPYPAAVDDVYAALEWLAGKGVDELGADPGRIALHGVSAGAGLVAGVALLARDRGGPRPRFQFLNIPVLDDRQRSASIRAFTDTPGWDTTKSALSWDAYLERGVPGGADVEPYAAPARATDLRDLPPAYVSVMEFDPLRDEGIAYASALLAAGVPTELHVFPGTFHGSTAMLSSRIGDRERAEEVEVLRAAVGSGG</sequence>
<organism evidence="3 4">
    <name type="scientific">Pseudonocardia xishanensis</name>
    <dbReference type="NCBI Taxonomy" id="630995"/>
    <lineage>
        <taxon>Bacteria</taxon>
        <taxon>Bacillati</taxon>
        <taxon>Actinomycetota</taxon>
        <taxon>Actinomycetes</taxon>
        <taxon>Pseudonocardiales</taxon>
        <taxon>Pseudonocardiaceae</taxon>
        <taxon>Pseudonocardia</taxon>
    </lineage>
</organism>
<dbReference type="RefSeq" id="WP_345416153.1">
    <property type="nucleotide sequence ID" value="NZ_BAABGT010000030.1"/>
</dbReference>
<proteinExistence type="predicted"/>
<protein>
    <submittedName>
        <fullName evidence="3">Alpha/beta hydrolase</fullName>
    </submittedName>
</protein>
<evidence type="ECO:0000313" key="4">
    <source>
        <dbReference type="Proteomes" id="UP001501598"/>
    </source>
</evidence>
<evidence type="ECO:0000256" key="1">
    <source>
        <dbReference type="ARBA" id="ARBA00022801"/>
    </source>
</evidence>
<dbReference type="InterPro" id="IPR029058">
    <property type="entry name" value="AB_hydrolase_fold"/>
</dbReference>
<comment type="caution">
    <text evidence="3">The sequence shown here is derived from an EMBL/GenBank/DDBJ whole genome shotgun (WGS) entry which is preliminary data.</text>
</comment>
<dbReference type="InterPro" id="IPR050300">
    <property type="entry name" value="GDXG_lipolytic_enzyme"/>
</dbReference>